<feature type="compositionally biased region" description="Basic and acidic residues" evidence="1">
    <location>
        <begin position="217"/>
        <end position="239"/>
    </location>
</feature>
<evidence type="ECO:0000259" key="2">
    <source>
        <dbReference type="PROSITE" id="PS51061"/>
    </source>
</evidence>
<feature type="compositionally biased region" description="Basic and acidic residues" evidence="1">
    <location>
        <begin position="157"/>
        <end position="173"/>
    </location>
</feature>
<dbReference type="AlphaFoldDB" id="A0A0A9WQW9"/>
<dbReference type="EMBL" id="GBHO01033778">
    <property type="protein sequence ID" value="JAG09826.1"/>
    <property type="molecule type" value="Transcribed_RNA"/>
</dbReference>
<dbReference type="PANTHER" id="PTHR21678">
    <property type="entry name" value="GROWTH INHIBITION AND DIFFERENTIATION RELATED PROTEIN 88"/>
    <property type="match status" value="1"/>
</dbReference>
<proteinExistence type="predicted"/>
<dbReference type="EMBL" id="GDHC01001614">
    <property type="protein sequence ID" value="JAQ17015.1"/>
    <property type="molecule type" value="Transcribed_RNA"/>
</dbReference>
<dbReference type="Gene3D" id="3.30.70.330">
    <property type="match status" value="1"/>
</dbReference>
<dbReference type="PANTHER" id="PTHR21678:SF0">
    <property type="entry name" value="C3H1-TYPE DOMAIN-CONTAINING PROTEIN"/>
    <property type="match status" value="1"/>
</dbReference>
<feature type="compositionally biased region" description="Basic and acidic residues" evidence="1">
    <location>
        <begin position="420"/>
        <end position="434"/>
    </location>
</feature>
<organism evidence="3">
    <name type="scientific">Lygus hesperus</name>
    <name type="common">Western plant bug</name>
    <dbReference type="NCBI Taxonomy" id="30085"/>
    <lineage>
        <taxon>Eukaryota</taxon>
        <taxon>Metazoa</taxon>
        <taxon>Ecdysozoa</taxon>
        <taxon>Arthropoda</taxon>
        <taxon>Hexapoda</taxon>
        <taxon>Insecta</taxon>
        <taxon>Pterygota</taxon>
        <taxon>Neoptera</taxon>
        <taxon>Paraneoptera</taxon>
        <taxon>Hemiptera</taxon>
        <taxon>Heteroptera</taxon>
        <taxon>Panheteroptera</taxon>
        <taxon>Cimicomorpha</taxon>
        <taxon>Miridae</taxon>
        <taxon>Mirini</taxon>
        <taxon>Lygus</taxon>
    </lineage>
</organism>
<sequence>METSLDVEELNSPDNKEFVTYLGREIDDFLKSNGNSNSIMLFPPFNSYKRLLTHHLVEFSYSNCGLSTFSIGEEPRRRTVVCLGSLRKGVLDDDANESRVQKSRPRSKPSLGDDICTPPARKLQADGNGNSNTPKVAERQRKVRKTISYYVPPHLRKSSESEPASKREKKDSGMEVVDSAEDFITPSSDEVVKVDSSLVSKSHERLECQNNESIGNEPKEFSKPISDIKGKNDQEPEVKSPSEMVSIDGLWDPLFCGKGTCSFPNVVIPILDDNEVSDITKEVGRVRVVEVKGPVLEQSSEGNDYVNSSMVEIYDLPEDMKTDDLAKIFEEYVNRGFRLRWVDESHALGIFSSSKTAEEALASEFARVKIRPIAEGTLLSREIARNVVLPSSFRPKTCSSIAKRLLSGALGLKVTPLSPEEKAAHRERLKECRDQRKKAPA</sequence>
<reference evidence="5" key="3">
    <citation type="journal article" date="2016" name="Gigascience">
        <title>De novo construction of an expanded transcriptome assembly for the western tarnished plant bug, Lygus hesperus.</title>
        <authorList>
            <person name="Tassone E.E."/>
            <person name="Geib S.M."/>
            <person name="Hall B."/>
            <person name="Fabrick J.A."/>
            <person name="Brent C.S."/>
            <person name="Hull J.J."/>
        </authorList>
    </citation>
    <scope>NUCLEOTIDE SEQUENCE</scope>
</reference>
<evidence type="ECO:0000313" key="5">
    <source>
        <dbReference type="EMBL" id="JAQ17015.1"/>
    </source>
</evidence>
<reference evidence="3" key="1">
    <citation type="journal article" date="2014" name="PLoS ONE">
        <title>Transcriptome-Based Identification of ABC Transporters in the Western Tarnished Plant Bug Lygus hesperus.</title>
        <authorList>
            <person name="Hull J.J."/>
            <person name="Chaney K."/>
            <person name="Geib S.M."/>
            <person name="Fabrick J.A."/>
            <person name="Brent C.S."/>
            <person name="Walsh D."/>
            <person name="Lavine L.C."/>
        </authorList>
    </citation>
    <scope>NUCLEOTIDE SEQUENCE</scope>
</reference>
<dbReference type="InterPro" id="IPR036867">
    <property type="entry name" value="R3H_dom_sf"/>
</dbReference>
<evidence type="ECO:0000313" key="4">
    <source>
        <dbReference type="EMBL" id="JAG09829.1"/>
    </source>
</evidence>
<dbReference type="GO" id="GO:0003676">
    <property type="term" value="F:nucleic acid binding"/>
    <property type="evidence" value="ECO:0007669"/>
    <property type="project" value="UniProtKB-UniRule"/>
</dbReference>
<dbReference type="InterPro" id="IPR012677">
    <property type="entry name" value="Nucleotide-bd_a/b_plait_sf"/>
</dbReference>
<dbReference type="EMBL" id="GBHO01033775">
    <property type="protein sequence ID" value="JAG09829.1"/>
    <property type="molecule type" value="Transcribed_RNA"/>
</dbReference>
<dbReference type="Gene3D" id="3.30.1370.50">
    <property type="entry name" value="R3H-like domain"/>
    <property type="match status" value="1"/>
</dbReference>
<name>A0A0A9WQW9_LYGHE</name>
<reference evidence="3" key="2">
    <citation type="submission" date="2014-07" db="EMBL/GenBank/DDBJ databases">
        <authorList>
            <person name="Hull J."/>
        </authorList>
    </citation>
    <scope>NUCLEOTIDE SEQUENCE</scope>
</reference>
<feature type="region of interest" description="Disordered" evidence="1">
    <location>
        <begin position="94"/>
        <end position="176"/>
    </location>
</feature>
<feature type="domain" description="R3H" evidence="2">
    <location>
        <begin position="16"/>
        <end position="85"/>
    </location>
</feature>
<protein>
    <submittedName>
        <fullName evidence="3">Growth inhibition and differentiation-related protein 88</fullName>
    </submittedName>
</protein>
<dbReference type="InterPro" id="IPR039884">
    <property type="entry name" value="R3HC1/R3HCL"/>
</dbReference>
<evidence type="ECO:0000313" key="3">
    <source>
        <dbReference type="EMBL" id="JAG09826.1"/>
    </source>
</evidence>
<feature type="region of interest" description="Disordered" evidence="1">
    <location>
        <begin position="420"/>
        <end position="441"/>
    </location>
</feature>
<dbReference type="Pfam" id="PF01424">
    <property type="entry name" value="R3H"/>
    <property type="match status" value="1"/>
</dbReference>
<accession>A0A0A9WQW9</accession>
<evidence type="ECO:0000256" key="1">
    <source>
        <dbReference type="SAM" id="MobiDB-lite"/>
    </source>
</evidence>
<feature type="region of interest" description="Disordered" evidence="1">
    <location>
        <begin position="212"/>
        <end position="239"/>
    </location>
</feature>
<dbReference type="SUPFAM" id="SSF82708">
    <property type="entry name" value="R3H domain"/>
    <property type="match status" value="1"/>
</dbReference>
<dbReference type="PROSITE" id="PS51061">
    <property type="entry name" value="R3H"/>
    <property type="match status" value="1"/>
</dbReference>
<dbReference type="InterPro" id="IPR001374">
    <property type="entry name" value="R3H_dom"/>
</dbReference>
<gene>
    <name evidence="3" type="primary">GIDRP88_0</name>
    <name evidence="5" type="synonym">GIDRP88</name>
    <name evidence="4" type="synonym">GIDRP88_1</name>
    <name evidence="4" type="ORF">CM83_39613</name>
    <name evidence="3" type="ORF">CM83_39615</name>
    <name evidence="5" type="ORF">g.45821</name>
</gene>